<reference evidence="2" key="1">
    <citation type="submission" date="2009-10" db="EMBL/GenBank/DDBJ databases">
        <title>The genome sequence of Streptomyces sviceus strain ATCC 29083.</title>
        <authorList>
            <consortium name="The Broad Institute Genome Sequencing Platform"/>
            <consortium name="Broad Institute Microbial Sequencing Center"/>
            <person name="Fischbach M."/>
            <person name="Godfrey P."/>
            <person name="Ward D."/>
            <person name="Young S."/>
            <person name="Zeng Q."/>
            <person name="Koehrsen M."/>
            <person name="Alvarado L."/>
            <person name="Berlin A.M."/>
            <person name="Bochicchio J."/>
            <person name="Borenstein D."/>
            <person name="Chapman S.B."/>
            <person name="Chen Z."/>
            <person name="Engels R."/>
            <person name="Freedman E."/>
            <person name="Gellesch M."/>
            <person name="Goldberg J."/>
            <person name="Griggs A."/>
            <person name="Gujja S."/>
            <person name="Heilman E.R."/>
            <person name="Heiman D.I."/>
            <person name="Hepburn T.A."/>
            <person name="Howarth C."/>
            <person name="Jen D."/>
            <person name="Larson L."/>
            <person name="Lewis B."/>
            <person name="Mehta T."/>
            <person name="Park D."/>
            <person name="Pearson M."/>
            <person name="Richards J."/>
            <person name="Roberts A."/>
            <person name="Saif S."/>
            <person name="Shea T.D."/>
            <person name="Shenoy N."/>
            <person name="Sisk P."/>
            <person name="Stolte C."/>
            <person name="Sykes S.N."/>
            <person name="Thomson T."/>
            <person name="Walk T."/>
            <person name="White J."/>
            <person name="Yandava C."/>
            <person name="Straight P."/>
            <person name="Clardy J."/>
            <person name="Hung D."/>
            <person name="Kolter R."/>
            <person name="Mekalanos J."/>
            <person name="Walker S."/>
            <person name="Walsh C.T."/>
            <person name="Wieland-Brown L.C."/>
            <person name="Haas B."/>
            <person name="Nusbaum C."/>
            <person name="Birren B."/>
        </authorList>
    </citation>
    <scope>NUCLEOTIDE SEQUENCE [LARGE SCALE GENOMIC DNA]</scope>
    <source>
        <strain evidence="2">ATCC 29083</strain>
    </source>
</reference>
<evidence type="ECO:0000313" key="2">
    <source>
        <dbReference type="EMBL" id="EFH28765.1"/>
    </source>
</evidence>
<feature type="region of interest" description="Disordered" evidence="1">
    <location>
        <begin position="1"/>
        <end position="21"/>
    </location>
</feature>
<protein>
    <submittedName>
        <fullName evidence="2">Uncharacterized protein</fullName>
    </submittedName>
</protein>
<keyword evidence="3" id="KW-1185">Reference proteome</keyword>
<gene>
    <name evidence="2" type="ORF">SSEG_11009</name>
</gene>
<evidence type="ECO:0000313" key="3">
    <source>
        <dbReference type="Proteomes" id="UP000002785"/>
    </source>
</evidence>
<name>D6XBF5_STRX2</name>
<dbReference type="HOGENOM" id="CLU_2994891_0_0_11"/>
<evidence type="ECO:0000256" key="1">
    <source>
        <dbReference type="SAM" id="MobiDB-lite"/>
    </source>
</evidence>
<dbReference type="Proteomes" id="UP000002785">
    <property type="component" value="Chromosome"/>
</dbReference>
<dbReference type="AlphaFoldDB" id="D6XBF5"/>
<sequence length="57" mass="5868">MASVRPSGLSSAALTGAPRHAEVIAGPRGERVQALADHGATDKLTPALADFPPTYNR</sequence>
<proteinExistence type="predicted"/>
<accession>D6XBF5</accession>
<dbReference type="EMBL" id="CM000951">
    <property type="protein sequence ID" value="EFH28765.1"/>
    <property type="molecule type" value="Genomic_DNA"/>
</dbReference>
<organism evidence="2 3">
    <name type="scientific">Streptomyces sviceus (strain ATCC 29083 / DSM 924 / JCM 4929 / NBRC 13980 / NCIMB 11184 / NRRL 5439 / UC 5370)</name>
    <dbReference type="NCBI Taxonomy" id="463191"/>
    <lineage>
        <taxon>Bacteria</taxon>
        <taxon>Bacillati</taxon>
        <taxon>Actinomycetota</taxon>
        <taxon>Actinomycetes</taxon>
        <taxon>Kitasatosporales</taxon>
        <taxon>Streptomycetaceae</taxon>
        <taxon>Streptomyces</taxon>
    </lineage>
</organism>